<dbReference type="Gene3D" id="3.40.250.10">
    <property type="entry name" value="Rhodanese-like domain"/>
    <property type="match status" value="1"/>
</dbReference>
<keyword evidence="12" id="KW-1185">Reference proteome</keyword>
<keyword evidence="5 9" id="KW-0547">Nucleotide-binding</keyword>
<dbReference type="GO" id="GO:0000049">
    <property type="term" value="F:tRNA binding"/>
    <property type="evidence" value="ECO:0007669"/>
    <property type="project" value="UniProtKB-UniRule"/>
</dbReference>
<dbReference type="GO" id="GO:0002937">
    <property type="term" value="P:tRNA 4-thiouridine biosynthesis"/>
    <property type="evidence" value="ECO:0007669"/>
    <property type="project" value="TreeGrafter"/>
</dbReference>
<name>A0A9X2KU35_9GAMM</name>
<dbReference type="NCBIfam" id="TIGR04271">
    <property type="entry name" value="ThiI_C_thiazole"/>
    <property type="match status" value="1"/>
</dbReference>
<evidence type="ECO:0000256" key="4">
    <source>
        <dbReference type="ARBA" id="ARBA00022679"/>
    </source>
</evidence>
<gene>
    <name evidence="9 11" type="primary">thiI</name>
    <name evidence="11" type="ORF">M6D89_11035</name>
</gene>
<dbReference type="SUPFAM" id="SSF143437">
    <property type="entry name" value="THUMP domain-like"/>
    <property type="match status" value="1"/>
</dbReference>
<dbReference type="Proteomes" id="UP001139319">
    <property type="component" value="Unassembled WGS sequence"/>
</dbReference>
<comment type="pathway">
    <text evidence="9">Cofactor biosynthesis; thiamine diphosphate biosynthesis.</text>
</comment>
<comment type="subcellular location">
    <subcellularLocation>
        <location evidence="1 9">Cytoplasm</location>
    </subcellularLocation>
</comment>
<protein>
    <recommendedName>
        <fullName evidence="9">Probable tRNA sulfurtransferase</fullName>
        <ecNumber evidence="9">2.8.1.4</ecNumber>
    </recommendedName>
    <alternativeName>
        <fullName evidence="9">Sulfur carrier protein ThiS sulfurtransferase</fullName>
    </alternativeName>
    <alternativeName>
        <fullName evidence="9">Thiamine biosynthesis protein ThiI</fullName>
    </alternativeName>
    <alternativeName>
        <fullName evidence="9">tRNA 4-thiouridine synthase</fullName>
    </alternativeName>
</protein>
<sequence>MHFIVKVFPEIIIKSPPVRKRFIKQLRDNLRALVSQVGPGIRVDRDWEKIEITAADDQLSAEDLAVREARVAEILAHTPGIGSYLKVLEFPLGDLHNIFETTFACWRDRLAGKTFCVRAKRSGTHEFTSHEVERYVGGGLAQHTENAGVELRKPEVTVRLEIKNDRLFVVSSQNPGLGGYPLGSQESVLSLISGGFDSTVSTYLTMKRGIRTHFCFFNLGGRQHELGVKEVSYYLWHKYGASHPVKFVTVPFEGVVSEILRHVDNAYMGVVLKRMMMRAASQVAEEFKWPALVTGESVAQVSSQTLPNLSVIDRVTDALVLRPLITMDKGEIIDVSRKIGTETFAASMPEYCGVISVKPTTRARMDKVVAAEEKFDFSVLEQAVAERAVVDVRDLDATPDDVPAVEVVSELPEGAAVIDIRHPDEEALKPLQLAADVLKIPFYTLNNALAQLEPEKRYYLYCEKGIMSQLHASHLADDGLTHIGVYRPE</sequence>
<dbReference type="PANTHER" id="PTHR43209:SF1">
    <property type="entry name" value="TRNA SULFURTRANSFERASE"/>
    <property type="match status" value="1"/>
</dbReference>
<evidence type="ECO:0000256" key="8">
    <source>
        <dbReference type="ARBA" id="ARBA00022977"/>
    </source>
</evidence>
<dbReference type="GO" id="GO:0052837">
    <property type="term" value="P:thiazole biosynthetic process"/>
    <property type="evidence" value="ECO:0007669"/>
    <property type="project" value="InterPro"/>
</dbReference>
<dbReference type="GO" id="GO:0005524">
    <property type="term" value="F:ATP binding"/>
    <property type="evidence" value="ECO:0007669"/>
    <property type="project" value="UniProtKB-UniRule"/>
</dbReference>
<accession>A0A9X2KU35</accession>
<evidence type="ECO:0000256" key="3">
    <source>
        <dbReference type="ARBA" id="ARBA00022555"/>
    </source>
</evidence>
<dbReference type="InterPro" id="IPR014729">
    <property type="entry name" value="Rossmann-like_a/b/a_fold"/>
</dbReference>
<dbReference type="HAMAP" id="MF_00021">
    <property type="entry name" value="ThiI"/>
    <property type="match status" value="1"/>
</dbReference>
<evidence type="ECO:0000259" key="10">
    <source>
        <dbReference type="PROSITE" id="PS51165"/>
    </source>
</evidence>
<dbReference type="SUPFAM" id="SSF52821">
    <property type="entry name" value="Rhodanese/Cell cycle control phosphatase"/>
    <property type="match status" value="1"/>
</dbReference>
<evidence type="ECO:0000256" key="7">
    <source>
        <dbReference type="ARBA" id="ARBA00022884"/>
    </source>
</evidence>
<dbReference type="Gene3D" id="3.30.2130.30">
    <property type="match status" value="1"/>
</dbReference>
<dbReference type="Pfam" id="PF22025">
    <property type="entry name" value="ThiI_fer"/>
    <property type="match status" value="1"/>
</dbReference>
<dbReference type="SMART" id="SM00981">
    <property type="entry name" value="THUMP"/>
    <property type="match status" value="1"/>
</dbReference>
<dbReference type="CDD" id="cd00158">
    <property type="entry name" value="RHOD"/>
    <property type="match status" value="1"/>
</dbReference>
<keyword evidence="7 9" id="KW-0694">RNA-binding</keyword>
<evidence type="ECO:0000313" key="12">
    <source>
        <dbReference type="Proteomes" id="UP001139319"/>
    </source>
</evidence>
<dbReference type="PANTHER" id="PTHR43209">
    <property type="entry name" value="TRNA SULFURTRANSFERASE"/>
    <property type="match status" value="1"/>
</dbReference>
<dbReference type="AlphaFoldDB" id="A0A9X2KU35"/>
<evidence type="ECO:0000256" key="9">
    <source>
        <dbReference type="HAMAP-Rule" id="MF_00021"/>
    </source>
</evidence>
<dbReference type="InterPro" id="IPR054173">
    <property type="entry name" value="ThiI_fer"/>
</dbReference>
<evidence type="ECO:0000313" key="11">
    <source>
        <dbReference type="EMBL" id="MCP8899832.1"/>
    </source>
</evidence>
<keyword evidence="3 9" id="KW-0820">tRNA-binding</keyword>
<dbReference type="GO" id="GO:0140741">
    <property type="term" value="F:tRNA-uracil-4 sulfurtransferase activity"/>
    <property type="evidence" value="ECO:0007669"/>
    <property type="project" value="UniProtKB-EC"/>
</dbReference>
<dbReference type="EMBL" id="JAMFTH010000003">
    <property type="protein sequence ID" value="MCP8899832.1"/>
    <property type="molecule type" value="Genomic_DNA"/>
</dbReference>
<dbReference type="InterPro" id="IPR020536">
    <property type="entry name" value="ThiI_AANH"/>
</dbReference>
<dbReference type="GO" id="GO:0004810">
    <property type="term" value="F:CCA tRNA nucleotidyltransferase activity"/>
    <property type="evidence" value="ECO:0007669"/>
    <property type="project" value="InterPro"/>
</dbReference>
<dbReference type="SUPFAM" id="SSF52402">
    <property type="entry name" value="Adenine nucleotide alpha hydrolases-like"/>
    <property type="match status" value="1"/>
</dbReference>
<dbReference type="InterPro" id="IPR050102">
    <property type="entry name" value="tRNA_sulfurtransferase_ThiI"/>
</dbReference>
<dbReference type="CDD" id="cd11716">
    <property type="entry name" value="THUMP_ThiI"/>
    <property type="match status" value="1"/>
</dbReference>
<feature type="binding site" evidence="9">
    <location>
        <position position="304"/>
    </location>
    <ligand>
        <name>ATP</name>
        <dbReference type="ChEBI" id="CHEBI:30616"/>
    </ligand>
</feature>
<dbReference type="GO" id="GO:0009228">
    <property type="term" value="P:thiamine biosynthetic process"/>
    <property type="evidence" value="ECO:0007669"/>
    <property type="project" value="UniProtKB-KW"/>
</dbReference>
<comment type="catalytic activity">
    <reaction evidence="9">
        <text>[ThiS sulfur-carrier protein]-C-terminal Gly-Gly-AMP + S-sulfanyl-L-cysteinyl-[cysteine desulfurase] + AH2 = [ThiS sulfur-carrier protein]-C-terminal-Gly-aminoethanethioate + L-cysteinyl-[cysteine desulfurase] + A + AMP + 2 H(+)</text>
        <dbReference type="Rhea" id="RHEA:43340"/>
        <dbReference type="Rhea" id="RHEA-COMP:12157"/>
        <dbReference type="Rhea" id="RHEA-COMP:12158"/>
        <dbReference type="Rhea" id="RHEA-COMP:12910"/>
        <dbReference type="Rhea" id="RHEA-COMP:19908"/>
        <dbReference type="ChEBI" id="CHEBI:13193"/>
        <dbReference type="ChEBI" id="CHEBI:15378"/>
        <dbReference type="ChEBI" id="CHEBI:17499"/>
        <dbReference type="ChEBI" id="CHEBI:29950"/>
        <dbReference type="ChEBI" id="CHEBI:61963"/>
        <dbReference type="ChEBI" id="CHEBI:90618"/>
        <dbReference type="ChEBI" id="CHEBI:232372"/>
        <dbReference type="ChEBI" id="CHEBI:456215"/>
    </reaction>
</comment>
<comment type="similarity">
    <text evidence="9">Belongs to the ThiI family.</text>
</comment>
<keyword evidence="8 9" id="KW-0784">Thiamine biosynthesis</keyword>
<comment type="catalytic activity">
    <reaction evidence="9">
        <text>[ThiI sulfur-carrier protein]-S-sulfanyl-L-cysteine + a uridine in tRNA + 2 reduced [2Fe-2S]-[ferredoxin] + ATP + H(+) = [ThiI sulfur-carrier protein]-L-cysteine + a 4-thiouridine in tRNA + 2 oxidized [2Fe-2S]-[ferredoxin] + AMP + diphosphate</text>
        <dbReference type="Rhea" id="RHEA:24176"/>
        <dbReference type="Rhea" id="RHEA-COMP:10000"/>
        <dbReference type="Rhea" id="RHEA-COMP:10001"/>
        <dbReference type="Rhea" id="RHEA-COMP:13337"/>
        <dbReference type="Rhea" id="RHEA-COMP:13338"/>
        <dbReference type="Rhea" id="RHEA-COMP:13339"/>
        <dbReference type="Rhea" id="RHEA-COMP:13340"/>
        <dbReference type="ChEBI" id="CHEBI:15378"/>
        <dbReference type="ChEBI" id="CHEBI:29950"/>
        <dbReference type="ChEBI" id="CHEBI:30616"/>
        <dbReference type="ChEBI" id="CHEBI:33019"/>
        <dbReference type="ChEBI" id="CHEBI:33737"/>
        <dbReference type="ChEBI" id="CHEBI:33738"/>
        <dbReference type="ChEBI" id="CHEBI:61963"/>
        <dbReference type="ChEBI" id="CHEBI:65315"/>
        <dbReference type="ChEBI" id="CHEBI:136798"/>
        <dbReference type="ChEBI" id="CHEBI:456215"/>
        <dbReference type="EC" id="2.8.1.4"/>
    </reaction>
</comment>
<dbReference type="RefSeq" id="WP_253968130.1">
    <property type="nucleotide sequence ID" value="NZ_JAMFTH010000003.1"/>
</dbReference>
<dbReference type="InterPro" id="IPR049962">
    <property type="entry name" value="THUMP_ThiI"/>
</dbReference>
<comment type="caution">
    <text evidence="11">The sequence shown here is derived from an EMBL/GenBank/DDBJ whole genome shotgun (WGS) entry which is preliminary data.</text>
</comment>
<dbReference type="CDD" id="cd01712">
    <property type="entry name" value="PPase_ThiI"/>
    <property type="match status" value="1"/>
</dbReference>
<evidence type="ECO:0000256" key="2">
    <source>
        <dbReference type="ARBA" id="ARBA00022490"/>
    </source>
</evidence>
<dbReference type="EC" id="2.8.1.4" evidence="9"/>
<reference evidence="11" key="2">
    <citation type="submission" date="2023-01" db="EMBL/GenBank/DDBJ databases">
        <title>Gilvimarinus xylanilyticus HB14 isolated from Caulerpa lentillifera aquaculture base in Hainan, China.</title>
        <authorList>
            <person name="Zhang Y.-J."/>
        </authorList>
    </citation>
    <scope>NUCLEOTIDE SEQUENCE</scope>
    <source>
        <strain evidence="11">HB14</strain>
    </source>
</reference>
<feature type="domain" description="THUMP" evidence="10">
    <location>
        <begin position="69"/>
        <end position="173"/>
    </location>
</feature>
<evidence type="ECO:0000256" key="1">
    <source>
        <dbReference type="ARBA" id="ARBA00004496"/>
    </source>
</evidence>
<dbReference type="PROSITE" id="PS51165">
    <property type="entry name" value="THUMP"/>
    <property type="match status" value="1"/>
</dbReference>
<dbReference type="Gene3D" id="3.40.50.620">
    <property type="entry name" value="HUPs"/>
    <property type="match status" value="1"/>
</dbReference>
<reference evidence="11" key="1">
    <citation type="submission" date="2022-05" db="EMBL/GenBank/DDBJ databases">
        <authorList>
            <person name="Sun H.-N."/>
        </authorList>
    </citation>
    <scope>NUCLEOTIDE SEQUENCE</scope>
    <source>
        <strain evidence="11">HB14</strain>
    </source>
</reference>
<dbReference type="GO" id="GO:0009229">
    <property type="term" value="P:thiamine diphosphate biosynthetic process"/>
    <property type="evidence" value="ECO:0007669"/>
    <property type="project" value="UniProtKB-UniRule"/>
</dbReference>
<dbReference type="Pfam" id="PF02926">
    <property type="entry name" value="THUMP"/>
    <property type="match status" value="1"/>
</dbReference>
<keyword evidence="6 9" id="KW-0067">ATP-binding</keyword>
<evidence type="ECO:0000256" key="6">
    <source>
        <dbReference type="ARBA" id="ARBA00022840"/>
    </source>
</evidence>
<dbReference type="InterPro" id="IPR003720">
    <property type="entry name" value="tRNA_STrfase"/>
</dbReference>
<organism evidence="11 12">
    <name type="scientific">Gilvimarinus xylanilyticus</name>
    <dbReference type="NCBI Taxonomy" id="2944139"/>
    <lineage>
        <taxon>Bacteria</taxon>
        <taxon>Pseudomonadati</taxon>
        <taxon>Pseudomonadota</taxon>
        <taxon>Gammaproteobacteria</taxon>
        <taxon>Cellvibrionales</taxon>
        <taxon>Cellvibrionaceae</taxon>
        <taxon>Gilvimarinus</taxon>
    </lineage>
</organism>
<dbReference type="GO" id="GO:0005829">
    <property type="term" value="C:cytosol"/>
    <property type="evidence" value="ECO:0007669"/>
    <property type="project" value="TreeGrafter"/>
</dbReference>
<feature type="binding site" evidence="9">
    <location>
        <begin position="191"/>
        <end position="192"/>
    </location>
    <ligand>
        <name>ATP</name>
        <dbReference type="ChEBI" id="CHEBI:30616"/>
    </ligand>
</feature>
<keyword evidence="2 9" id="KW-0963">Cytoplasm</keyword>
<evidence type="ECO:0000256" key="5">
    <source>
        <dbReference type="ARBA" id="ARBA00022741"/>
    </source>
</evidence>
<comment type="function">
    <text evidence="9">Catalyzes the ATP-dependent transfer of a sulfur to tRNA to produce 4-thiouridine in position 8 of tRNAs, which functions as a near-UV photosensor. Also catalyzes the transfer of sulfur to the sulfur carrier protein ThiS, forming ThiS-thiocarboxylate. This is a step in the synthesis of thiazole, in the thiamine biosynthesis pathway. The sulfur is donated as persulfide by IscS.</text>
</comment>
<dbReference type="InterPro" id="IPR049961">
    <property type="entry name" value="ThiI_N"/>
</dbReference>
<feature type="binding site" evidence="9">
    <location>
        <position position="295"/>
    </location>
    <ligand>
        <name>ATP</name>
        <dbReference type="ChEBI" id="CHEBI:30616"/>
    </ligand>
</feature>
<proteinExistence type="inferred from homology"/>
<comment type="caution">
    <text evidence="9">Lacks conserved residue(s) required for the propagation of feature annotation.</text>
</comment>
<dbReference type="InterPro" id="IPR036873">
    <property type="entry name" value="Rhodanese-like_dom_sf"/>
</dbReference>
<dbReference type="NCBIfam" id="TIGR00342">
    <property type="entry name" value="tRNA uracil 4-sulfurtransferase ThiI"/>
    <property type="match status" value="1"/>
</dbReference>
<feature type="binding site" evidence="9">
    <location>
        <position position="273"/>
    </location>
    <ligand>
        <name>ATP</name>
        <dbReference type="ChEBI" id="CHEBI:30616"/>
    </ligand>
</feature>
<keyword evidence="4 9" id="KW-0808">Transferase</keyword>
<dbReference type="InterPro" id="IPR004114">
    <property type="entry name" value="THUMP_dom"/>
</dbReference>
<dbReference type="InterPro" id="IPR026340">
    <property type="entry name" value="THII_Thiazole_biosynth_dom"/>
</dbReference>
<dbReference type="Pfam" id="PF02568">
    <property type="entry name" value="ThiI"/>
    <property type="match status" value="1"/>
</dbReference>